<gene>
    <name evidence="1" type="ORF">PHLGIDRAFT_265883</name>
</gene>
<dbReference type="Proteomes" id="UP000053257">
    <property type="component" value="Unassembled WGS sequence"/>
</dbReference>
<dbReference type="EMBL" id="KN840457">
    <property type="protein sequence ID" value="KIP10207.1"/>
    <property type="molecule type" value="Genomic_DNA"/>
</dbReference>
<keyword evidence="2" id="KW-1185">Reference proteome</keyword>
<protein>
    <submittedName>
        <fullName evidence="1">Uncharacterized protein</fullName>
    </submittedName>
</protein>
<dbReference type="HOGENOM" id="CLU_1750375_0_0_1"/>
<name>A0A0C3SBP6_PHLG1</name>
<proteinExistence type="predicted"/>
<evidence type="ECO:0000313" key="1">
    <source>
        <dbReference type="EMBL" id="KIP10207.1"/>
    </source>
</evidence>
<evidence type="ECO:0000313" key="2">
    <source>
        <dbReference type="Proteomes" id="UP000053257"/>
    </source>
</evidence>
<reference evidence="1 2" key="1">
    <citation type="journal article" date="2014" name="PLoS Genet.">
        <title>Analysis of the Phlebiopsis gigantea genome, transcriptome and secretome provides insight into its pioneer colonization strategies of wood.</title>
        <authorList>
            <person name="Hori C."/>
            <person name="Ishida T."/>
            <person name="Igarashi K."/>
            <person name="Samejima M."/>
            <person name="Suzuki H."/>
            <person name="Master E."/>
            <person name="Ferreira P."/>
            <person name="Ruiz-Duenas F.J."/>
            <person name="Held B."/>
            <person name="Canessa P."/>
            <person name="Larrondo L.F."/>
            <person name="Schmoll M."/>
            <person name="Druzhinina I.S."/>
            <person name="Kubicek C.P."/>
            <person name="Gaskell J.A."/>
            <person name="Kersten P."/>
            <person name="St John F."/>
            <person name="Glasner J."/>
            <person name="Sabat G."/>
            <person name="Splinter BonDurant S."/>
            <person name="Syed K."/>
            <person name="Yadav J."/>
            <person name="Mgbeahuruike A.C."/>
            <person name="Kovalchuk A."/>
            <person name="Asiegbu F.O."/>
            <person name="Lackner G."/>
            <person name="Hoffmeister D."/>
            <person name="Rencoret J."/>
            <person name="Gutierrez A."/>
            <person name="Sun H."/>
            <person name="Lindquist E."/>
            <person name="Barry K."/>
            <person name="Riley R."/>
            <person name="Grigoriev I.V."/>
            <person name="Henrissat B."/>
            <person name="Kues U."/>
            <person name="Berka R.M."/>
            <person name="Martinez A.T."/>
            <person name="Covert S.F."/>
            <person name="Blanchette R.A."/>
            <person name="Cullen D."/>
        </authorList>
    </citation>
    <scope>NUCLEOTIDE SEQUENCE [LARGE SCALE GENOMIC DNA]</scope>
    <source>
        <strain evidence="1 2">11061_1 CR5-6</strain>
    </source>
</reference>
<dbReference type="AlphaFoldDB" id="A0A0C3SBP6"/>
<sequence length="149" mass="16286">MLTAYVFPAIAPKQGAEWCQPPRLVLSAALCSGSRRSQKSMRRRAVRVDAGTPSIDPVGVTSACELALGGSWTPKTCVQSNVSVPLWDVKKGMKGGEYDVVGPRQRVRDTAAVSHCALALVSDFVYEFEFASFFSLARYSLFYHSCEET</sequence>
<accession>A0A0C3SBP6</accession>
<organism evidence="1 2">
    <name type="scientific">Phlebiopsis gigantea (strain 11061_1 CR5-6)</name>
    <name type="common">White-rot fungus</name>
    <name type="synonym">Peniophora gigantea</name>
    <dbReference type="NCBI Taxonomy" id="745531"/>
    <lineage>
        <taxon>Eukaryota</taxon>
        <taxon>Fungi</taxon>
        <taxon>Dikarya</taxon>
        <taxon>Basidiomycota</taxon>
        <taxon>Agaricomycotina</taxon>
        <taxon>Agaricomycetes</taxon>
        <taxon>Polyporales</taxon>
        <taxon>Phanerochaetaceae</taxon>
        <taxon>Phlebiopsis</taxon>
    </lineage>
</organism>